<keyword evidence="1" id="KW-0175">Coiled coil</keyword>
<name>A0A2M7XHM2_9BACT</name>
<feature type="coiled-coil region" evidence="1">
    <location>
        <begin position="38"/>
        <end position="100"/>
    </location>
</feature>
<organism evidence="2 3">
    <name type="scientific">Candidatus Uhrbacteria bacterium CG_4_9_14_3_um_filter_36_7</name>
    <dbReference type="NCBI Taxonomy" id="1975033"/>
    <lineage>
        <taxon>Bacteria</taxon>
        <taxon>Candidatus Uhriibacteriota</taxon>
    </lineage>
</organism>
<dbReference type="EMBL" id="PFWS01000029">
    <property type="protein sequence ID" value="PJA47345.1"/>
    <property type="molecule type" value="Genomic_DNA"/>
</dbReference>
<dbReference type="Proteomes" id="UP000229749">
    <property type="component" value="Unassembled WGS sequence"/>
</dbReference>
<accession>A0A2M7XHM2</accession>
<comment type="caution">
    <text evidence="2">The sequence shown here is derived from an EMBL/GenBank/DDBJ whole genome shotgun (WGS) entry which is preliminary data.</text>
</comment>
<dbReference type="AlphaFoldDB" id="A0A2M7XHM2"/>
<reference evidence="3" key="1">
    <citation type="submission" date="2017-09" db="EMBL/GenBank/DDBJ databases">
        <title>Depth-based differentiation of microbial function through sediment-hosted aquifers and enrichment of novel symbionts in the deep terrestrial subsurface.</title>
        <authorList>
            <person name="Probst A.J."/>
            <person name="Ladd B."/>
            <person name="Jarett J.K."/>
            <person name="Geller-Mcgrath D.E."/>
            <person name="Sieber C.M.K."/>
            <person name="Emerson J.B."/>
            <person name="Anantharaman K."/>
            <person name="Thomas B.C."/>
            <person name="Malmstrom R."/>
            <person name="Stieglmeier M."/>
            <person name="Klingl A."/>
            <person name="Woyke T."/>
            <person name="Ryan C.M."/>
            <person name="Banfield J.F."/>
        </authorList>
    </citation>
    <scope>NUCLEOTIDE SEQUENCE [LARGE SCALE GENOMIC DNA]</scope>
</reference>
<evidence type="ECO:0000313" key="2">
    <source>
        <dbReference type="EMBL" id="PJA47345.1"/>
    </source>
</evidence>
<proteinExistence type="predicted"/>
<protein>
    <submittedName>
        <fullName evidence="2">Uncharacterized protein</fullName>
    </submittedName>
</protein>
<gene>
    <name evidence="2" type="ORF">CO172_01970</name>
</gene>
<evidence type="ECO:0000313" key="3">
    <source>
        <dbReference type="Proteomes" id="UP000229749"/>
    </source>
</evidence>
<evidence type="ECO:0000256" key="1">
    <source>
        <dbReference type="SAM" id="Coils"/>
    </source>
</evidence>
<sequence>MESRPPKVNGYDLDREKVVLGEACQKHSFEKIELETSNSGLKVRIKEMEIEKAQIQQRLCTLGTISRDLERVNDALRDELEKAKAEREELRVLVEELKGIQYVLGSAVGGVEKEIEKASMLRQAVAVVRLVGGAFDAIPPALRRPEICRSLLKAMFDKNDDPHRILGSFTRAIERSAVQ</sequence>